<organism evidence="1 2">
    <name type="scientific">Pseudomonas syringae pv. helianthi</name>
    <dbReference type="NCBI Taxonomy" id="251654"/>
    <lineage>
        <taxon>Bacteria</taxon>
        <taxon>Pseudomonadati</taxon>
        <taxon>Pseudomonadota</taxon>
        <taxon>Gammaproteobacteria</taxon>
        <taxon>Pseudomonadales</taxon>
        <taxon>Pseudomonadaceae</taxon>
        <taxon>Pseudomonas</taxon>
    </lineage>
</organism>
<reference evidence="1 2" key="1">
    <citation type="submission" date="2018-08" db="EMBL/GenBank/DDBJ databases">
        <title>Recombination of ecologically and evolutionarily significant loci maintains genetic cohesion in the Pseudomonas syringae species complex.</title>
        <authorList>
            <person name="Dillon M."/>
            <person name="Thakur S."/>
            <person name="Almeida R.N.D."/>
            <person name="Weir B.S."/>
            <person name="Guttman D.S."/>
        </authorList>
    </citation>
    <scope>NUCLEOTIDE SEQUENCE [LARGE SCALE GENOMIC DNA]</scope>
    <source>
        <strain evidence="1 2">ICMP 3263</strain>
    </source>
</reference>
<dbReference type="EMBL" id="RBUT01000130">
    <property type="protein sequence ID" value="RMV45199.1"/>
    <property type="molecule type" value="Genomic_DNA"/>
</dbReference>
<name>A0A3M6CN70_9PSED</name>
<comment type="caution">
    <text evidence="1">The sequence shown here is derived from an EMBL/GenBank/DDBJ whole genome shotgun (WGS) entry which is preliminary data.</text>
</comment>
<protein>
    <submittedName>
        <fullName evidence="1">Uncharacterized protein</fullName>
    </submittedName>
</protein>
<dbReference type="AlphaFoldDB" id="A0A3M6CN70"/>
<evidence type="ECO:0000313" key="2">
    <source>
        <dbReference type="Proteomes" id="UP000279173"/>
    </source>
</evidence>
<dbReference type="Proteomes" id="UP000279173">
    <property type="component" value="Unassembled WGS sequence"/>
</dbReference>
<sequence length="106" mass="12055">MTVALLPLGSCVSRVFDPYVCYWSTETTDSVLQVFNVAPVRNSGSAIGNRRWQQASRKDVRRTGTGGRCLGSLINIEMRRLKPRCWQAPPRYNRKQPLSDLADARW</sequence>
<proteinExistence type="predicted"/>
<gene>
    <name evidence="1" type="ORF">ALP10_200086</name>
</gene>
<evidence type="ECO:0000313" key="1">
    <source>
        <dbReference type="EMBL" id="RMV45199.1"/>
    </source>
</evidence>
<accession>A0A3M6CN70</accession>